<dbReference type="InterPro" id="IPR058240">
    <property type="entry name" value="rSAM_sf"/>
</dbReference>
<keyword evidence="4" id="KW-0460">Magnesium</keyword>
<evidence type="ECO:0000256" key="7">
    <source>
        <dbReference type="ARBA" id="ARBA00023239"/>
    </source>
</evidence>
<comment type="caution">
    <text evidence="9">The sequence shown here is derived from an EMBL/GenBank/DDBJ whole genome shotgun (WGS) entry which is preliminary data.</text>
</comment>
<keyword evidence="3" id="KW-0479">Metal-binding</keyword>
<evidence type="ECO:0000256" key="3">
    <source>
        <dbReference type="ARBA" id="ARBA00022723"/>
    </source>
</evidence>
<evidence type="ECO:0000256" key="5">
    <source>
        <dbReference type="ARBA" id="ARBA00023004"/>
    </source>
</evidence>
<feature type="non-terminal residue" evidence="9">
    <location>
        <position position="1"/>
    </location>
</feature>
<evidence type="ECO:0000256" key="4">
    <source>
        <dbReference type="ARBA" id="ARBA00022842"/>
    </source>
</evidence>
<dbReference type="InterPro" id="IPR013785">
    <property type="entry name" value="Aldolase_TIM"/>
</dbReference>
<name>A0A0F9AVN3_9ZZZZ</name>
<dbReference type="GO" id="GO:0016829">
    <property type="term" value="F:lyase activity"/>
    <property type="evidence" value="ECO:0007669"/>
    <property type="project" value="UniProtKB-KW"/>
</dbReference>
<dbReference type="InterPro" id="IPR007197">
    <property type="entry name" value="rSAM"/>
</dbReference>
<keyword evidence="6" id="KW-0411">Iron-sulfur</keyword>
<dbReference type="SFLD" id="SFLDS00029">
    <property type="entry name" value="Radical_SAM"/>
    <property type="match status" value="1"/>
</dbReference>
<dbReference type="GO" id="GO:0051539">
    <property type="term" value="F:4 iron, 4 sulfur cluster binding"/>
    <property type="evidence" value="ECO:0007669"/>
    <property type="project" value="UniProtKB-KW"/>
</dbReference>
<accession>A0A0F9AVN3</accession>
<dbReference type="AlphaFoldDB" id="A0A0F9AVN3"/>
<organism evidence="9">
    <name type="scientific">marine sediment metagenome</name>
    <dbReference type="NCBI Taxonomy" id="412755"/>
    <lineage>
        <taxon>unclassified sequences</taxon>
        <taxon>metagenomes</taxon>
        <taxon>ecological metagenomes</taxon>
    </lineage>
</organism>
<sequence>CIFLRLRRCNLACPKCDERHTWDKSDPGWNDYRVWYADELAKEIERYAQGNTRRLVVTGGEPLIWDRQLSDLFPRLSGWDFEIETNGTIVPKHIEKFAIHYNVSPKLLFFHDKSRKTLVPEAIQFFNDRTVDGRAIFKFVVSERRDFDEIWNIIKSFDISREDVYVMPEGTDQMTIINRLAWLFDECRDYGYNLTPRMHILAFGNKKGT</sequence>
<dbReference type="PANTHER" id="PTHR42836">
    <property type="entry name" value="7-CARBOXY-7-DEAZAGUANINE SYNTHASE"/>
    <property type="match status" value="1"/>
</dbReference>
<evidence type="ECO:0000256" key="6">
    <source>
        <dbReference type="ARBA" id="ARBA00023014"/>
    </source>
</evidence>
<dbReference type="Gene3D" id="3.20.20.70">
    <property type="entry name" value="Aldolase class I"/>
    <property type="match status" value="1"/>
</dbReference>
<dbReference type="HAMAP" id="MF_00917">
    <property type="entry name" value="QueE"/>
    <property type="match status" value="1"/>
</dbReference>
<evidence type="ECO:0000313" key="9">
    <source>
        <dbReference type="EMBL" id="KKK82499.1"/>
    </source>
</evidence>
<dbReference type="InterPro" id="IPR024924">
    <property type="entry name" value="7-CO-7-deazaguanine_synth-like"/>
</dbReference>
<evidence type="ECO:0000256" key="2">
    <source>
        <dbReference type="ARBA" id="ARBA00022691"/>
    </source>
</evidence>
<keyword evidence="2" id="KW-0949">S-adenosyl-L-methionine</keyword>
<dbReference type="EMBL" id="LAZR01052645">
    <property type="protein sequence ID" value="KKK82499.1"/>
    <property type="molecule type" value="Genomic_DNA"/>
</dbReference>
<protein>
    <recommendedName>
        <fullName evidence="8">Radical SAM core domain-containing protein</fullName>
    </recommendedName>
</protein>
<dbReference type="GO" id="GO:0046872">
    <property type="term" value="F:metal ion binding"/>
    <property type="evidence" value="ECO:0007669"/>
    <property type="project" value="UniProtKB-KW"/>
</dbReference>
<keyword evidence="1" id="KW-0004">4Fe-4S</keyword>
<dbReference type="Pfam" id="PF04055">
    <property type="entry name" value="Radical_SAM"/>
    <property type="match status" value="1"/>
</dbReference>
<dbReference type="SUPFAM" id="SSF102114">
    <property type="entry name" value="Radical SAM enzymes"/>
    <property type="match status" value="1"/>
</dbReference>
<evidence type="ECO:0000256" key="1">
    <source>
        <dbReference type="ARBA" id="ARBA00022485"/>
    </source>
</evidence>
<keyword evidence="5" id="KW-0408">Iron</keyword>
<evidence type="ECO:0000259" key="8">
    <source>
        <dbReference type="PROSITE" id="PS51918"/>
    </source>
</evidence>
<reference evidence="9" key="1">
    <citation type="journal article" date="2015" name="Nature">
        <title>Complex archaea that bridge the gap between prokaryotes and eukaryotes.</title>
        <authorList>
            <person name="Spang A."/>
            <person name="Saw J.H."/>
            <person name="Jorgensen S.L."/>
            <person name="Zaremba-Niedzwiedzka K."/>
            <person name="Martijn J."/>
            <person name="Lind A.E."/>
            <person name="van Eijk R."/>
            <person name="Schleper C."/>
            <person name="Guy L."/>
            <person name="Ettema T.J."/>
        </authorList>
    </citation>
    <scope>NUCLEOTIDE SEQUENCE</scope>
</reference>
<proteinExistence type="inferred from homology"/>
<dbReference type="PROSITE" id="PS51918">
    <property type="entry name" value="RADICAL_SAM"/>
    <property type="match status" value="1"/>
</dbReference>
<feature type="domain" description="Radical SAM core" evidence="8">
    <location>
        <begin position="1"/>
        <end position="197"/>
    </location>
</feature>
<gene>
    <name evidence="9" type="ORF">LCGC14_2802790</name>
</gene>
<dbReference type="PANTHER" id="PTHR42836:SF1">
    <property type="entry name" value="7-CARBOXY-7-DEAZAGUANINE SYNTHASE"/>
    <property type="match status" value="1"/>
</dbReference>
<keyword evidence="7" id="KW-0456">Lyase</keyword>